<dbReference type="HOGENOM" id="CLU_1572379_0_0_1"/>
<evidence type="ECO:0000313" key="6">
    <source>
        <dbReference type="EnsemblMetazoa" id="ISCW011595-PA"/>
    </source>
</evidence>
<dbReference type="GO" id="GO:0004502">
    <property type="term" value="F:kynurenine 3-monooxygenase activity"/>
    <property type="evidence" value="ECO:0007669"/>
    <property type="project" value="UniProtKB-EC"/>
</dbReference>
<keyword evidence="2" id="KW-0285">Flavoprotein</keyword>
<dbReference type="PANTHER" id="PTHR46028">
    <property type="entry name" value="KYNURENINE 3-MONOOXYGENASE"/>
    <property type="match status" value="1"/>
</dbReference>
<dbReference type="Gene3D" id="3.50.50.60">
    <property type="entry name" value="FAD/NAD(P)-binding domain"/>
    <property type="match status" value="1"/>
</dbReference>
<dbReference type="AlphaFoldDB" id="B7Q540"/>
<evidence type="ECO:0000256" key="4">
    <source>
        <dbReference type="ARBA" id="ARBA00023002"/>
    </source>
</evidence>
<keyword evidence="5" id="KW-0503">Monooxygenase</keyword>
<gene>
    <name evidence="5" type="ORF">IscW_ISCW011595</name>
</gene>
<dbReference type="STRING" id="6945.B7Q540"/>
<reference evidence="5 7" key="1">
    <citation type="submission" date="2008-03" db="EMBL/GenBank/DDBJ databases">
        <title>Annotation of Ixodes scapularis.</title>
        <authorList>
            <consortium name="Ixodes scapularis Genome Project Consortium"/>
            <person name="Caler E."/>
            <person name="Hannick L.I."/>
            <person name="Bidwell S."/>
            <person name="Joardar V."/>
            <person name="Thiagarajan M."/>
            <person name="Amedeo P."/>
            <person name="Galinsky K.J."/>
            <person name="Schobel S."/>
            <person name="Inman J."/>
            <person name="Hostetler J."/>
            <person name="Miller J."/>
            <person name="Hammond M."/>
            <person name="Megy K."/>
            <person name="Lawson D."/>
            <person name="Kodira C."/>
            <person name="Sutton G."/>
            <person name="Meyer J."/>
            <person name="Hill C.A."/>
            <person name="Birren B."/>
            <person name="Nene V."/>
            <person name="Collins F."/>
            <person name="Alarcon-Chaidez F."/>
            <person name="Wikel S."/>
            <person name="Strausberg R."/>
        </authorList>
    </citation>
    <scope>NUCLEOTIDE SEQUENCE [LARGE SCALE GENOMIC DNA]</scope>
    <source>
        <strain evidence="7">Wikel</strain>
        <strain evidence="5">Wikel colony</strain>
    </source>
</reference>
<dbReference type="EMBL" id="DS859455">
    <property type="protein sequence ID" value="EEC13962.1"/>
    <property type="molecule type" value="Genomic_DNA"/>
</dbReference>
<reference evidence="6" key="2">
    <citation type="submission" date="2020-05" db="UniProtKB">
        <authorList>
            <consortium name="EnsemblMetazoa"/>
        </authorList>
    </citation>
    <scope>IDENTIFICATION</scope>
    <source>
        <strain evidence="6">wikel</strain>
    </source>
</reference>
<dbReference type="PANTHER" id="PTHR46028:SF2">
    <property type="entry name" value="KYNURENINE 3-MONOOXYGENASE"/>
    <property type="match status" value="1"/>
</dbReference>
<dbReference type="VEuPathDB" id="VectorBase:ISCW011595"/>
<evidence type="ECO:0000313" key="5">
    <source>
        <dbReference type="EMBL" id="EEC13962.1"/>
    </source>
</evidence>
<dbReference type="VEuPathDB" id="VectorBase:ISCP_016334"/>
<evidence type="ECO:0000256" key="2">
    <source>
        <dbReference type="ARBA" id="ARBA00022630"/>
    </source>
</evidence>
<evidence type="ECO:0000313" key="7">
    <source>
        <dbReference type="Proteomes" id="UP000001555"/>
    </source>
</evidence>
<name>B7Q540_IXOSC</name>
<protein>
    <submittedName>
        <fullName evidence="5 6">Kynurenine 3-monooxygenase, putative</fullName>
        <ecNumber evidence="5">1.14.13.9</ecNumber>
    </submittedName>
</protein>
<dbReference type="VEuPathDB" id="VectorBase:ISCI011595"/>
<sequence>MKRRSVDETSFDELVATDTACEANPNVKIHFRHKLQTADLDKAHLTFRGPDGQELRVQHRALFGCDGAYSAVRRQMLRRPRFNYSQTYIPHGYLELCIPPTKDGQFAMEVNYLHIWPRGEFMLIALPNQDRTYTATLFMPFDIFESLSSAEEVLAFFRVHFPDTIPLIGE</sequence>
<dbReference type="InParanoid" id="B7Q540"/>
<dbReference type="SUPFAM" id="SSF51905">
    <property type="entry name" value="FAD/NAD(P)-binding domain"/>
    <property type="match status" value="1"/>
</dbReference>
<keyword evidence="3" id="KW-0274">FAD</keyword>
<accession>B7Q540</accession>
<proteinExistence type="predicted"/>
<dbReference type="EC" id="1.14.13.9" evidence="5"/>
<evidence type="ECO:0000256" key="3">
    <source>
        <dbReference type="ARBA" id="ARBA00022827"/>
    </source>
</evidence>
<dbReference type="InterPro" id="IPR036188">
    <property type="entry name" value="FAD/NAD-bd_sf"/>
</dbReference>
<dbReference type="OrthoDB" id="10053569at2759"/>
<dbReference type="Proteomes" id="UP000001555">
    <property type="component" value="Unassembled WGS sequence"/>
</dbReference>
<dbReference type="EMBL" id="ABJB010292017">
    <property type="status" value="NOT_ANNOTATED_CDS"/>
    <property type="molecule type" value="Genomic_DNA"/>
</dbReference>
<keyword evidence="7" id="KW-1185">Reference proteome</keyword>
<dbReference type="PaxDb" id="6945-B7Q540"/>
<keyword evidence="4 5" id="KW-0560">Oxidoreductase</keyword>
<comment type="cofactor">
    <cofactor evidence="1">
        <name>FAD</name>
        <dbReference type="ChEBI" id="CHEBI:57692"/>
    </cofactor>
</comment>
<organism>
    <name type="scientific">Ixodes scapularis</name>
    <name type="common">Black-legged tick</name>
    <name type="synonym">Deer tick</name>
    <dbReference type="NCBI Taxonomy" id="6945"/>
    <lineage>
        <taxon>Eukaryota</taxon>
        <taxon>Metazoa</taxon>
        <taxon>Ecdysozoa</taxon>
        <taxon>Arthropoda</taxon>
        <taxon>Chelicerata</taxon>
        <taxon>Arachnida</taxon>
        <taxon>Acari</taxon>
        <taxon>Parasitiformes</taxon>
        <taxon>Ixodida</taxon>
        <taxon>Ixodoidea</taxon>
        <taxon>Ixodidae</taxon>
        <taxon>Ixodinae</taxon>
        <taxon>Ixodes</taxon>
    </lineage>
</organism>
<evidence type="ECO:0000256" key="1">
    <source>
        <dbReference type="ARBA" id="ARBA00001974"/>
    </source>
</evidence>
<dbReference type="EnsemblMetazoa" id="ISCW011595-RA">
    <property type="protein sequence ID" value="ISCW011595-PA"/>
    <property type="gene ID" value="ISCW011595"/>
</dbReference>